<evidence type="ECO:0000256" key="8">
    <source>
        <dbReference type="ARBA" id="ARBA00023306"/>
    </source>
</evidence>
<evidence type="ECO:0000313" key="15">
    <source>
        <dbReference type="Proteomes" id="UP000250003"/>
    </source>
</evidence>
<keyword evidence="8 12" id="KW-0131">Cell cycle</keyword>
<dbReference type="CDD" id="cd01555">
    <property type="entry name" value="UdpNAET"/>
    <property type="match status" value="1"/>
</dbReference>
<comment type="caution">
    <text evidence="12">Lacks conserved residue(s) required for the propagation of feature annotation.</text>
</comment>
<feature type="binding site" evidence="12">
    <location>
        <position position="305"/>
    </location>
    <ligand>
        <name>UDP-N-acetyl-alpha-D-glucosamine</name>
        <dbReference type="ChEBI" id="CHEBI:57705"/>
    </ligand>
</feature>
<dbReference type="InterPro" id="IPR005750">
    <property type="entry name" value="UDP_GlcNAc_COvinyl_MurA"/>
</dbReference>
<dbReference type="InterPro" id="IPR013792">
    <property type="entry name" value="RNA3'P_cycl/enolpyr_Trfase_a/b"/>
</dbReference>
<keyword evidence="5 12" id="KW-0808">Transferase</keyword>
<dbReference type="InterPro" id="IPR050068">
    <property type="entry name" value="MurA_subfamily"/>
</dbReference>
<protein>
    <recommendedName>
        <fullName evidence="12">UDP-N-acetylglucosamine 1-carboxyvinyltransferase</fullName>
        <ecNumber evidence="12">2.5.1.7</ecNumber>
    </recommendedName>
    <alternativeName>
        <fullName evidence="12">Enoylpyruvate transferase</fullName>
    </alternativeName>
    <alternativeName>
        <fullName evidence="12">UDP-N-acetylglucosamine enolpyruvyl transferase</fullName>
        <shortName evidence="12">EPT</shortName>
    </alternativeName>
</protein>
<dbReference type="GO" id="GO:0008760">
    <property type="term" value="F:UDP-N-acetylglucosamine 1-carboxyvinyltransferase activity"/>
    <property type="evidence" value="ECO:0007669"/>
    <property type="project" value="UniProtKB-UniRule"/>
</dbReference>
<keyword evidence="4 12" id="KW-0132">Cell division</keyword>
<dbReference type="PANTHER" id="PTHR43783:SF1">
    <property type="entry name" value="UDP-N-ACETYLGLUCOSAMINE 1-CARBOXYVINYLTRANSFERASE"/>
    <property type="match status" value="1"/>
</dbReference>
<dbReference type="GO" id="GO:0008360">
    <property type="term" value="P:regulation of cell shape"/>
    <property type="evidence" value="ECO:0007669"/>
    <property type="project" value="UniProtKB-KW"/>
</dbReference>
<dbReference type="NCBIfam" id="TIGR01072">
    <property type="entry name" value="murA"/>
    <property type="match status" value="1"/>
</dbReference>
<dbReference type="GO" id="GO:0009252">
    <property type="term" value="P:peptidoglycan biosynthetic process"/>
    <property type="evidence" value="ECO:0007669"/>
    <property type="project" value="UniProtKB-UniRule"/>
</dbReference>
<dbReference type="EMBL" id="CP030280">
    <property type="protein sequence ID" value="AWY97640.1"/>
    <property type="molecule type" value="Genomic_DNA"/>
</dbReference>
<comment type="pathway">
    <text evidence="2 12">Cell wall biogenesis; peptidoglycan biosynthesis.</text>
</comment>
<feature type="binding site" evidence="12">
    <location>
        <begin position="22"/>
        <end position="23"/>
    </location>
    <ligand>
        <name>phosphoenolpyruvate</name>
        <dbReference type="ChEBI" id="CHEBI:58702"/>
    </ligand>
</feature>
<gene>
    <name evidence="12 14" type="primary">murA</name>
    <name evidence="14" type="ORF">DQQ01_05165</name>
</gene>
<accession>A0A2Z4U9F8</accession>
<dbReference type="Proteomes" id="UP000250003">
    <property type="component" value="Chromosome"/>
</dbReference>
<dbReference type="EC" id="2.5.1.7" evidence="12"/>
<organism evidence="14 15">
    <name type="scientific">Blautia argi</name>
    <dbReference type="NCBI Taxonomy" id="1912897"/>
    <lineage>
        <taxon>Bacteria</taxon>
        <taxon>Bacillati</taxon>
        <taxon>Bacillota</taxon>
        <taxon>Clostridia</taxon>
        <taxon>Lachnospirales</taxon>
        <taxon>Lachnospiraceae</taxon>
        <taxon>Blautia</taxon>
    </lineage>
</organism>
<dbReference type="GO" id="GO:0005737">
    <property type="term" value="C:cytoplasm"/>
    <property type="evidence" value="ECO:0007669"/>
    <property type="project" value="UniProtKB-SubCell"/>
</dbReference>
<evidence type="ECO:0000256" key="12">
    <source>
        <dbReference type="HAMAP-Rule" id="MF_00111"/>
    </source>
</evidence>
<evidence type="ECO:0000256" key="10">
    <source>
        <dbReference type="ARBA" id="ARBA00038367"/>
    </source>
</evidence>
<feature type="binding site" evidence="12">
    <location>
        <position position="92"/>
    </location>
    <ligand>
        <name>UDP-N-acetyl-alpha-D-glucosamine</name>
        <dbReference type="ChEBI" id="CHEBI:57705"/>
    </ligand>
</feature>
<feature type="modified residue" description="2-(S-cysteinyl)pyruvic acid O-phosphothioketal" evidence="12">
    <location>
        <position position="116"/>
    </location>
</feature>
<comment type="subcellular location">
    <subcellularLocation>
        <location evidence="1 12">Cytoplasm</location>
    </subcellularLocation>
</comment>
<feature type="domain" description="Enolpyruvate transferase" evidence="13">
    <location>
        <begin position="11"/>
        <end position="402"/>
    </location>
</feature>
<dbReference type="HAMAP" id="MF_00111">
    <property type="entry name" value="MurA"/>
    <property type="match status" value="1"/>
</dbReference>
<dbReference type="InterPro" id="IPR001986">
    <property type="entry name" value="Enolpyruvate_Tfrase_dom"/>
</dbReference>
<keyword evidence="12" id="KW-0670">Pyruvate</keyword>
<proteinExistence type="inferred from homology"/>
<dbReference type="AlphaFoldDB" id="A0A2Z4U9F8"/>
<dbReference type="OrthoDB" id="9803760at2"/>
<comment type="catalytic activity">
    <reaction evidence="11 12">
        <text>phosphoenolpyruvate + UDP-N-acetyl-alpha-D-glucosamine = UDP-N-acetyl-3-O-(1-carboxyvinyl)-alpha-D-glucosamine + phosphate</text>
        <dbReference type="Rhea" id="RHEA:18681"/>
        <dbReference type="ChEBI" id="CHEBI:43474"/>
        <dbReference type="ChEBI" id="CHEBI:57705"/>
        <dbReference type="ChEBI" id="CHEBI:58702"/>
        <dbReference type="ChEBI" id="CHEBI:68483"/>
        <dbReference type="EC" id="2.5.1.7"/>
    </reaction>
</comment>
<evidence type="ECO:0000256" key="1">
    <source>
        <dbReference type="ARBA" id="ARBA00004496"/>
    </source>
</evidence>
<reference evidence="15" key="1">
    <citation type="submission" date="2018-06" db="EMBL/GenBank/DDBJ databases">
        <title>Description of Blautia argi sp. nov., a new anaerobic isolated from dog feces.</title>
        <authorList>
            <person name="Chang Y.-H."/>
            <person name="Paek J."/>
            <person name="Shin Y."/>
        </authorList>
    </citation>
    <scope>NUCLEOTIDE SEQUENCE [LARGE SCALE GENOMIC DNA]</scope>
    <source>
        <strain evidence="15">KCTC 15426</strain>
    </source>
</reference>
<dbReference type="NCBIfam" id="NF006873">
    <property type="entry name" value="PRK09369.1"/>
    <property type="match status" value="1"/>
</dbReference>
<evidence type="ECO:0000256" key="5">
    <source>
        <dbReference type="ARBA" id="ARBA00022679"/>
    </source>
</evidence>
<sequence length="415" mass="44139">MNGIKVIGEIPLNGEVKIQGSKNAALPMMAAALLNKGETILKGCPKIADVFAMEKILNRLGVKSHWEGHTLFLNTAQITGNQVDRVLGKGMRCSVVLLGSLLGSCGEARVPYPGGCVIGRRPVDLHLAALKALGAEIWEEEDFLCARAHRLSGGSYHFPKSSVGATQNAILAAVGAEGVTVLTGCSKEPEVFWLCRFLRQAGAEIEGTGSERLVITGGKPLHDVVFTVPADRIAAGTYVCACAITRGSCVLHNAPTEEMGALLSTYEKIGGQYTGNSGKLVLSGQNAKKPIPYLQTAVYPGFPTDLQSILMAVLAVAEGESCMEERIFEDRFKAAPQLRKMGADIAVCENCASIHGGVLWGTEVFAQELRGGAALVLAGLAARGETCVRNRHFIERGYEDLCGDLTRLGAKIFKD</sequence>
<keyword evidence="15" id="KW-1185">Reference proteome</keyword>
<dbReference type="UniPathway" id="UPA00219"/>
<keyword evidence="6 12" id="KW-0133">Cell shape</keyword>
<keyword evidence="7 12" id="KW-0573">Peptidoglycan synthesis</keyword>
<dbReference type="PANTHER" id="PTHR43783">
    <property type="entry name" value="UDP-N-ACETYLGLUCOSAMINE 1-CARBOXYVINYLTRANSFERASE"/>
    <property type="match status" value="1"/>
</dbReference>
<comment type="similarity">
    <text evidence="10 12">Belongs to the EPSP synthase family. MurA subfamily.</text>
</comment>
<feature type="active site" description="Proton donor" evidence="12">
    <location>
        <position position="116"/>
    </location>
</feature>
<dbReference type="InterPro" id="IPR036968">
    <property type="entry name" value="Enolpyruvate_Tfrase_sf"/>
</dbReference>
<keyword evidence="3 12" id="KW-0963">Cytoplasm</keyword>
<dbReference type="GO" id="GO:0051301">
    <property type="term" value="P:cell division"/>
    <property type="evidence" value="ECO:0007669"/>
    <property type="project" value="UniProtKB-KW"/>
</dbReference>
<dbReference type="Pfam" id="PF00275">
    <property type="entry name" value="EPSP_synthase"/>
    <property type="match status" value="1"/>
</dbReference>
<dbReference type="GO" id="GO:0071555">
    <property type="term" value="P:cell wall organization"/>
    <property type="evidence" value="ECO:0007669"/>
    <property type="project" value="UniProtKB-KW"/>
</dbReference>
<evidence type="ECO:0000256" key="11">
    <source>
        <dbReference type="ARBA" id="ARBA00047527"/>
    </source>
</evidence>
<dbReference type="SUPFAM" id="SSF55205">
    <property type="entry name" value="EPT/RTPC-like"/>
    <property type="match status" value="1"/>
</dbReference>
<evidence type="ECO:0000256" key="4">
    <source>
        <dbReference type="ARBA" id="ARBA00022618"/>
    </source>
</evidence>
<evidence type="ECO:0000313" key="14">
    <source>
        <dbReference type="EMBL" id="AWY97640.1"/>
    </source>
</evidence>
<name>A0A2Z4U9F8_9FIRM</name>
<evidence type="ECO:0000259" key="13">
    <source>
        <dbReference type="Pfam" id="PF00275"/>
    </source>
</evidence>
<dbReference type="GO" id="GO:0019277">
    <property type="term" value="P:UDP-N-acetylgalactosamine biosynthetic process"/>
    <property type="evidence" value="ECO:0007669"/>
    <property type="project" value="InterPro"/>
</dbReference>
<evidence type="ECO:0000256" key="3">
    <source>
        <dbReference type="ARBA" id="ARBA00022490"/>
    </source>
</evidence>
<comment type="function">
    <text evidence="12">Cell wall formation. Adds enolpyruvyl to UDP-N-acetylglucosamine.</text>
</comment>
<feature type="binding site" evidence="12">
    <location>
        <begin position="121"/>
        <end position="125"/>
    </location>
    <ligand>
        <name>UDP-N-acetyl-alpha-D-glucosamine</name>
        <dbReference type="ChEBI" id="CHEBI:57705"/>
    </ligand>
</feature>
<dbReference type="Gene3D" id="3.65.10.10">
    <property type="entry name" value="Enolpyruvate transferase domain"/>
    <property type="match status" value="2"/>
</dbReference>
<evidence type="ECO:0000256" key="7">
    <source>
        <dbReference type="ARBA" id="ARBA00022984"/>
    </source>
</evidence>
<evidence type="ECO:0000256" key="6">
    <source>
        <dbReference type="ARBA" id="ARBA00022960"/>
    </source>
</evidence>
<dbReference type="KEGG" id="blau:DQQ01_05165"/>
<keyword evidence="9 12" id="KW-0961">Cell wall biogenesis/degradation</keyword>
<feature type="binding site" evidence="12">
    <location>
        <position position="327"/>
    </location>
    <ligand>
        <name>UDP-N-acetyl-alpha-D-glucosamine</name>
        <dbReference type="ChEBI" id="CHEBI:57705"/>
    </ligand>
</feature>
<evidence type="ECO:0000256" key="9">
    <source>
        <dbReference type="ARBA" id="ARBA00023316"/>
    </source>
</evidence>
<evidence type="ECO:0000256" key="2">
    <source>
        <dbReference type="ARBA" id="ARBA00004752"/>
    </source>
</evidence>